<proteinExistence type="predicted"/>
<dbReference type="InterPro" id="IPR012338">
    <property type="entry name" value="Beta-lactam/transpept-like"/>
</dbReference>
<feature type="domain" description="Beta-lactamase-related" evidence="2">
    <location>
        <begin position="40"/>
        <end position="334"/>
    </location>
</feature>
<evidence type="ECO:0000313" key="4">
    <source>
        <dbReference type="Proteomes" id="UP000313066"/>
    </source>
</evidence>
<feature type="region of interest" description="Disordered" evidence="1">
    <location>
        <begin position="366"/>
        <end position="394"/>
    </location>
</feature>
<accession>A0A5N6BVZ4</accession>
<dbReference type="Pfam" id="PF00144">
    <property type="entry name" value="Beta-lactamase"/>
    <property type="match status" value="1"/>
</dbReference>
<dbReference type="Gene3D" id="3.40.710.10">
    <property type="entry name" value="DD-peptidase/beta-lactamase superfamily"/>
    <property type="match status" value="1"/>
</dbReference>
<dbReference type="SUPFAM" id="SSF56601">
    <property type="entry name" value="beta-lactamase/transpeptidase-like"/>
    <property type="match status" value="1"/>
</dbReference>
<dbReference type="PANTHER" id="PTHR46825">
    <property type="entry name" value="D-ALANYL-D-ALANINE-CARBOXYPEPTIDASE/ENDOPEPTIDASE AMPH"/>
    <property type="match status" value="1"/>
</dbReference>
<sequence>MSALLLGAAPVASAPGVADPGRRPRDAEAALGAVLDRAVSEGSPGALAQVSRAGRTTTVTRGFADTGTRRRPRADMRFRIGSTTKTFVATVVLQLVAEGRLRLDDTVERWLPGLVTGNGNDGRAITVRMLLNHTSGLFNYTKDDRVPEGLERDPLTTFTPRRLVGYALSHPPVFRPGTSWEYSNTNYVLLAMIIKRVTGRAYSTEITTRVLRPLGLRATYFPGTSPDVRVPFIHAYSKDGLSRFNPSWAWAAGEMVSTVGDLNRFDSALLSGRLLPAPLMREMLTPVPKSDVFHGPGPYRYGLGVMMVTLPCGVTVYGHGGTIFGSLTWMAGTRDGRHTLSFDLNGDKVNQGELTTAANIAEFCPATPVPSQPSAPRGTGLPQVPGSEGHRAPG</sequence>
<reference evidence="3 4" key="1">
    <citation type="submission" date="2019-10" db="EMBL/GenBank/DDBJ databases">
        <title>Nonomuraea sp. nov., isolated from Phyllanthus amarus.</title>
        <authorList>
            <person name="Klykleung N."/>
            <person name="Tanasupawat S."/>
        </authorList>
    </citation>
    <scope>NUCLEOTIDE SEQUENCE [LARGE SCALE GENOMIC DNA]</scope>
    <source>
        <strain evidence="3 4">CR1-09</strain>
    </source>
</reference>
<dbReference type="PANTHER" id="PTHR46825:SF7">
    <property type="entry name" value="D-ALANYL-D-ALANINE CARBOXYPEPTIDASE"/>
    <property type="match status" value="1"/>
</dbReference>
<name>A0A5N6BVZ4_9ACTN</name>
<dbReference type="InterPro" id="IPR001466">
    <property type="entry name" value="Beta-lactam-related"/>
</dbReference>
<keyword evidence="3" id="KW-0378">Hydrolase</keyword>
<comment type="caution">
    <text evidence="3">The sequence shown here is derived from an EMBL/GenBank/DDBJ whole genome shotgun (WGS) entry which is preliminary data.</text>
</comment>
<dbReference type="Proteomes" id="UP000313066">
    <property type="component" value="Unassembled WGS sequence"/>
</dbReference>
<keyword evidence="4" id="KW-1185">Reference proteome</keyword>
<evidence type="ECO:0000259" key="2">
    <source>
        <dbReference type="Pfam" id="PF00144"/>
    </source>
</evidence>
<dbReference type="GO" id="GO:0016787">
    <property type="term" value="F:hydrolase activity"/>
    <property type="evidence" value="ECO:0007669"/>
    <property type="project" value="UniProtKB-KW"/>
</dbReference>
<evidence type="ECO:0000256" key="1">
    <source>
        <dbReference type="SAM" id="MobiDB-lite"/>
    </source>
</evidence>
<gene>
    <name evidence="3" type="ORF">FH610_014695</name>
</gene>
<evidence type="ECO:0000313" key="3">
    <source>
        <dbReference type="EMBL" id="KAB8184669.1"/>
    </source>
</evidence>
<organism evidence="3 4">
    <name type="scientific">Microbispora catharanthi</name>
    <dbReference type="NCBI Taxonomy" id="1712871"/>
    <lineage>
        <taxon>Bacteria</taxon>
        <taxon>Bacillati</taxon>
        <taxon>Actinomycetota</taxon>
        <taxon>Actinomycetes</taxon>
        <taxon>Streptosporangiales</taxon>
        <taxon>Streptosporangiaceae</taxon>
        <taxon>Microbispora</taxon>
    </lineage>
</organism>
<dbReference type="AlphaFoldDB" id="A0A5N6BVZ4"/>
<protein>
    <submittedName>
        <fullName evidence="3">Serine hydrolase</fullName>
    </submittedName>
</protein>
<dbReference type="EMBL" id="VDMA02000007">
    <property type="protein sequence ID" value="KAB8184669.1"/>
    <property type="molecule type" value="Genomic_DNA"/>
</dbReference>
<dbReference type="InterPro" id="IPR050491">
    <property type="entry name" value="AmpC-like"/>
</dbReference>